<evidence type="ECO:0000256" key="6">
    <source>
        <dbReference type="ARBA" id="ARBA00022801"/>
    </source>
</evidence>
<evidence type="ECO:0000256" key="10">
    <source>
        <dbReference type="ARBA" id="ARBA00047761"/>
    </source>
</evidence>
<comment type="catalytic activity">
    <reaction evidence="11">
        <text>O-phospho-L-threonyl-[protein] + H2O = L-threonyl-[protein] + phosphate</text>
        <dbReference type="Rhea" id="RHEA:47004"/>
        <dbReference type="Rhea" id="RHEA-COMP:11060"/>
        <dbReference type="Rhea" id="RHEA-COMP:11605"/>
        <dbReference type="ChEBI" id="CHEBI:15377"/>
        <dbReference type="ChEBI" id="CHEBI:30013"/>
        <dbReference type="ChEBI" id="CHEBI:43474"/>
        <dbReference type="ChEBI" id="CHEBI:61977"/>
        <dbReference type="EC" id="3.1.3.16"/>
    </reaction>
</comment>
<comment type="cofactor">
    <cofactor evidence="1">
        <name>Mn(2+)</name>
        <dbReference type="ChEBI" id="CHEBI:29035"/>
    </cofactor>
</comment>
<protein>
    <recommendedName>
        <fullName evidence="4">protein-serine/threonine phosphatase</fullName>
        <ecNumber evidence="4">3.1.3.16</ecNumber>
    </recommendedName>
</protein>
<evidence type="ECO:0000313" key="16">
    <source>
        <dbReference type="Proteomes" id="UP000441208"/>
    </source>
</evidence>
<evidence type="ECO:0000256" key="2">
    <source>
        <dbReference type="ARBA" id="ARBA00004170"/>
    </source>
</evidence>
<feature type="region of interest" description="Disordered" evidence="13">
    <location>
        <begin position="226"/>
        <end position="245"/>
    </location>
</feature>
<name>A0A6A3S895_9STRA</name>
<dbReference type="Pfam" id="PF00481">
    <property type="entry name" value="PP2C"/>
    <property type="match status" value="1"/>
</dbReference>
<dbReference type="AlphaFoldDB" id="A0A6A3S895"/>
<comment type="similarity">
    <text evidence="3 12">Belongs to the PP2C family.</text>
</comment>
<feature type="compositionally biased region" description="Low complexity" evidence="13">
    <location>
        <begin position="226"/>
        <end position="239"/>
    </location>
</feature>
<feature type="compositionally biased region" description="Low complexity" evidence="13">
    <location>
        <begin position="39"/>
        <end position="51"/>
    </location>
</feature>
<keyword evidence="5" id="KW-0479">Metal-binding</keyword>
<gene>
    <name evidence="15" type="ORF">PF007_g11323</name>
</gene>
<keyword evidence="9" id="KW-0464">Manganese</keyword>
<dbReference type="InterPro" id="IPR001932">
    <property type="entry name" value="PPM-type_phosphatase-like_dom"/>
</dbReference>
<accession>A0A6A3S895</accession>
<dbReference type="SMART" id="SM00332">
    <property type="entry name" value="PP2Cc"/>
    <property type="match status" value="1"/>
</dbReference>
<keyword evidence="6 12" id="KW-0378">Hydrolase</keyword>
<evidence type="ECO:0000256" key="9">
    <source>
        <dbReference type="ARBA" id="ARBA00023211"/>
    </source>
</evidence>
<dbReference type="InterPro" id="IPR015655">
    <property type="entry name" value="PP2C"/>
</dbReference>
<dbReference type="FunFam" id="3.60.40.10:FF:000167">
    <property type="entry name" value="Protein phosphatase 2C"/>
    <property type="match status" value="1"/>
</dbReference>
<keyword evidence="7" id="KW-0460">Magnesium</keyword>
<dbReference type="PANTHER" id="PTHR13832:SF803">
    <property type="entry name" value="PROTEIN PHOSPHATASE 1G"/>
    <property type="match status" value="1"/>
</dbReference>
<evidence type="ECO:0000256" key="4">
    <source>
        <dbReference type="ARBA" id="ARBA00013081"/>
    </source>
</evidence>
<dbReference type="CDD" id="cd00143">
    <property type="entry name" value="PP2Cc"/>
    <property type="match status" value="1"/>
</dbReference>
<dbReference type="PANTHER" id="PTHR13832">
    <property type="entry name" value="PROTEIN PHOSPHATASE 2C"/>
    <property type="match status" value="1"/>
</dbReference>
<feature type="domain" description="PPM-type phosphatase" evidence="14">
    <location>
        <begin position="270"/>
        <end position="539"/>
    </location>
</feature>
<organism evidence="15 16">
    <name type="scientific">Phytophthora fragariae</name>
    <dbReference type="NCBI Taxonomy" id="53985"/>
    <lineage>
        <taxon>Eukaryota</taxon>
        <taxon>Sar</taxon>
        <taxon>Stramenopiles</taxon>
        <taxon>Oomycota</taxon>
        <taxon>Peronosporomycetes</taxon>
        <taxon>Peronosporales</taxon>
        <taxon>Peronosporaceae</taxon>
        <taxon>Phytophthora</taxon>
    </lineage>
</organism>
<evidence type="ECO:0000256" key="5">
    <source>
        <dbReference type="ARBA" id="ARBA00022723"/>
    </source>
</evidence>
<dbReference type="GO" id="GO:0004722">
    <property type="term" value="F:protein serine/threonine phosphatase activity"/>
    <property type="evidence" value="ECO:0007669"/>
    <property type="project" value="UniProtKB-EC"/>
</dbReference>
<dbReference type="GO" id="GO:0046872">
    <property type="term" value="F:metal ion binding"/>
    <property type="evidence" value="ECO:0007669"/>
    <property type="project" value="UniProtKB-KW"/>
</dbReference>
<comment type="subcellular location">
    <subcellularLocation>
        <location evidence="2">Membrane</location>
        <topology evidence="2">Peripheral membrane protein</topology>
    </subcellularLocation>
</comment>
<proteinExistence type="inferred from homology"/>
<dbReference type="SUPFAM" id="SSF81606">
    <property type="entry name" value="PP2C-like"/>
    <property type="match status" value="1"/>
</dbReference>
<evidence type="ECO:0000256" key="7">
    <source>
        <dbReference type="ARBA" id="ARBA00022842"/>
    </source>
</evidence>
<dbReference type="PROSITE" id="PS01032">
    <property type="entry name" value="PPM_1"/>
    <property type="match status" value="1"/>
</dbReference>
<dbReference type="InterPro" id="IPR036457">
    <property type="entry name" value="PPM-type-like_dom_sf"/>
</dbReference>
<dbReference type="EMBL" id="QXFZ01000563">
    <property type="protein sequence ID" value="KAE9111863.1"/>
    <property type="molecule type" value="Genomic_DNA"/>
</dbReference>
<feature type="region of interest" description="Disordered" evidence="13">
    <location>
        <begin position="28"/>
        <end position="51"/>
    </location>
</feature>
<dbReference type="Gene3D" id="3.60.40.10">
    <property type="entry name" value="PPM-type phosphatase domain"/>
    <property type="match status" value="1"/>
</dbReference>
<evidence type="ECO:0000256" key="13">
    <source>
        <dbReference type="SAM" id="MobiDB-lite"/>
    </source>
</evidence>
<evidence type="ECO:0000313" key="15">
    <source>
        <dbReference type="EMBL" id="KAE9111863.1"/>
    </source>
</evidence>
<feature type="region of interest" description="Disordered" evidence="13">
    <location>
        <begin position="185"/>
        <end position="204"/>
    </location>
</feature>
<dbReference type="InterPro" id="IPR000222">
    <property type="entry name" value="PP2C_BS"/>
</dbReference>
<dbReference type="PROSITE" id="PS51746">
    <property type="entry name" value="PPM_2"/>
    <property type="match status" value="1"/>
</dbReference>
<comment type="catalytic activity">
    <reaction evidence="10">
        <text>O-phospho-L-seryl-[protein] + H2O = L-seryl-[protein] + phosphate</text>
        <dbReference type="Rhea" id="RHEA:20629"/>
        <dbReference type="Rhea" id="RHEA-COMP:9863"/>
        <dbReference type="Rhea" id="RHEA-COMP:11604"/>
        <dbReference type="ChEBI" id="CHEBI:15377"/>
        <dbReference type="ChEBI" id="CHEBI:29999"/>
        <dbReference type="ChEBI" id="CHEBI:43474"/>
        <dbReference type="ChEBI" id="CHEBI:83421"/>
        <dbReference type="EC" id="3.1.3.16"/>
    </reaction>
</comment>
<dbReference type="Proteomes" id="UP000441208">
    <property type="component" value="Unassembled WGS sequence"/>
</dbReference>
<evidence type="ECO:0000256" key="11">
    <source>
        <dbReference type="ARBA" id="ARBA00048336"/>
    </source>
</evidence>
<comment type="caution">
    <text evidence="15">The sequence shown here is derived from an EMBL/GenBank/DDBJ whole genome shotgun (WGS) entry which is preliminary data.</text>
</comment>
<evidence type="ECO:0000256" key="3">
    <source>
        <dbReference type="ARBA" id="ARBA00006702"/>
    </source>
</evidence>
<dbReference type="GO" id="GO:0016020">
    <property type="term" value="C:membrane"/>
    <property type="evidence" value="ECO:0007669"/>
    <property type="project" value="UniProtKB-SubCell"/>
</dbReference>
<evidence type="ECO:0000259" key="14">
    <source>
        <dbReference type="PROSITE" id="PS51746"/>
    </source>
</evidence>
<evidence type="ECO:0000256" key="8">
    <source>
        <dbReference type="ARBA" id="ARBA00022912"/>
    </source>
</evidence>
<evidence type="ECO:0000256" key="1">
    <source>
        <dbReference type="ARBA" id="ARBA00001936"/>
    </source>
</evidence>
<dbReference type="EC" id="3.1.3.16" evidence="4"/>
<evidence type="ECO:0000256" key="12">
    <source>
        <dbReference type="RuleBase" id="RU003465"/>
    </source>
</evidence>
<reference evidence="15 16" key="1">
    <citation type="submission" date="2018-08" db="EMBL/GenBank/DDBJ databases">
        <title>Genomic investigation of the strawberry pathogen Phytophthora fragariae indicates pathogenicity is determined by transcriptional variation in three key races.</title>
        <authorList>
            <person name="Adams T.M."/>
            <person name="Armitage A.D."/>
            <person name="Sobczyk M.K."/>
            <person name="Bates H.J."/>
            <person name="Dunwell J.M."/>
            <person name="Nellist C.F."/>
            <person name="Harrison R.J."/>
        </authorList>
    </citation>
    <scope>NUCLEOTIDE SEQUENCE [LARGE SCALE GENOMIC DNA]</scope>
    <source>
        <strain evidence="15 16">NOV-71</strain>
    </source>
</reference>
<keyword evidence="8 12" id="KW-0904">Protein phosphatase</keyword>
<sequence length="573" mass="61060">MAGQSKKAASFCGTVLSAVPLSAHVRRTGPNQIRRRTPRSTAAPAAMTSAPGVLPGPAPAAAPISAGIYPPGRILGSSELESPNSLQFLPHLVACRRAPPLTSSFPRPATDVQCPHPPRRLKGIPSFAISTSSELAEFRATQSATIRFPKLSMGCQTSKDVLPASPSEQQRPSLSHIFLQAASKQQARDESGVGAHRPPTSDSHRDVFSIFGERGMVLEAAEARSPSASDCSPASPSGSVFSTATTASDTERTLVLHRPAGQYFPQLRVSYGVYSDTGIRKSNEDRQTSTSRTVDDELVAFFGLYDGHGGPEVAEYLAANLHENVFTHLRKPTNEPESARSLQSPDLVLSDAVRTAFAATDEEIFKKQLPSGSTAVSVVIRGTTALVSSVGDSQVVLSTNGQAKDMCIAHTPDLTSERDRILAAKGQISKGRIYGMLGVSRAFGDIDFKTARGEFKSRFNGDLVSATPDLVMHEIKSQDEFMVLGCDGLYDVMEPQDVVNFVRTKLSLHGNVQHATEELVSHAIALGSTDNVSAIIVCFNQDEQEVVPVTPIEAAQAAEAQKKRAAANMASSV</sequence>